<sequence length="203" mass="22439">MPARLTLISHAPTPAQRDARFPADEPLEESSLLKLSTLNWQPPRANRVLTAPELRTQQTAAALNLSATSDTELRDIDYSTWQGHNLNDLYAKDPKAVTQWLTDPSAAPHKGETIAHLIGRVTNWLATFAALVAEEKHTTHTIAITHPAVIRAAILHSLNAPPQSFWRIDIAPLTLTDLRHNGRTWTLRSTAIPLTAHDSIETP</sequence>
<dbReference type="EMBL" id="JACHEB010000018">
    <property type="protein sequence ID" value="MBB5331813.1"/>
    <property type="molecule type" value="Genomic_DNA"/>
</dbReference>
<dbReference type="Gene3D" id="3.40.50.1240">
    <property type="entry name" value="Phosphoglycerate mutase-like"/>
    <property type="match status" value="1"/>
</dbReference>
<protein>
    <submittedName>
        <fullName evidence="2">Broad specificity phosphatase PhoE</fullName>
    </submittedName>
</protein>
<evidence type="ECO:0000313" key="3">
    <source>
        <dbReference type="Proteomes" id="UP000535182"/>
    </source>
</evidence>
<dbReference type="Pfam" id="PF00300">
    <property type="entry name" value="His_Phos_1"/>
    <property type="match status" value="1"/>
</dbReference>
<dbReference type="AlphaFoldDB" id="A0A9X0QK66"/>
<dbReference type="InterPro" id="IPR013078">
    <property type="entry name" value="His_Pase_superF_clade-1"/>
</dbReference>
<keyword evidence="3" id="KW-1185">Reference proteome</keyword>
<gene>
    <name evidence="2" type="ORF">HDF14_005462</name>
</gene>
<dbReference type="InterPro" id="IPR029033">
    <property type="entry name" value="His_PPase_superfam"/>
</dbReference>
<comment type="caution">
    <text evidence="2">The sequence shown here is derived from an EMBL/GenBank/DDBJ whole genome shotgun (WGS) entry which is preliminary data.</text>
</comment>
<organism evidence="2 3">
    <name type="scientific">Tunturiibacter gelidiferens</name>
    <dbReference type="NCBI Taxonomy" id="3069689"/>
    <lineage>
        <taxon>Bacteria</taxon>
        <taxon>Pseudomonadati</taxon>
        <taxon>Acidobacteriota</taxon>
        <taxon>Terriglobia</taxon>
        <taxon>Terriglobales</taxon>
        <taxon>Acidobacteriaceae</taxon>
        <taxon>Tunturiibacter</taxon>
    </lineage>
</organism>
<dbReference type="RefSeq" id="WP_183981590.1">
    <property type="nucleotide sequence ID" value="NZ_JACHEB010000018.1"/>
</dbReference>
<proteinExistence type="predicted"/>
<dbReference type="SMART" id="SM00855">
    <property type="entry name" value="PGAM"/>
    <property type="match status" value="1"/>
</dbReference>
<feature type="region of interest" description="Disordered" evidence="1">
    <location>
        <begin position="1"/>
        <end position="21"/>
    </location>
</feature>
<name>A0A9X0QK66_9BACT</name>
<dbReference type="SUPFAM" id="SSF53254">
    <property type="entry name" value="Phosphoglycerate mutase-like"/>
    <property type="match status" value="1"/>
</dbReference>
<dbReference type="Proteomes" id="UP000535182">
    <property type="component" value="Unassembled WGS sequence"/>
</dbReference>
<evidence type="ECO:0000256" key="1">
    <source>
        <dbReference type="SAM" id="MobiDB-lite"/>
    </source>
</evidence>
<accession>A0A9X0QK66</accession>
<reference evidence="2 3" key="1">
    <citation type="submission" date="2020-08" db="EMBL/GenBank/DDBJ databases">
        <title>Genomic Encyclopedia of Type Strains, Phase IV (KMG-V): Genome sequencing to study the core and pangenomes of soil and plant-associated prokaryotes.</title>
        <authorList>
            <person name="Whitman W."/>
        </authorList>
    </citation>
    <scope>NUCLEOTIDE SEQUENCE [LARGE SCALE GENOMIC DNA]</scope>
    <source>
        <strain evidence="2 3">X5P2</strain>
    </source>
</reference>
<evidence type="ECO:0000313" key="2">
    <source>
        <dbReference type="EMBL" id="MBB5331813.1"/>
    </source>
</evidence>